<dbReference type="AlphaFoldDB" id="A0A7W9QA80"/>
<gene>
    <name evidence="1" type="ORF">FHS42_003112</name>
</gene>
<sequence>MHDLHGALEDPIDPQVTQDLLGGHRTLTASRQRGRRLETATTADLHEFVSHQTAHLGAV</sequence>
<dbReference type="EMBL" id="JACHJL010000006">
    <property type="protein sequence ID" value="MBB5936043.1"/>
    <property type="molecule type" value="Genomic_DNA"/>
</dbReference>
<dbReference type="Proteomes" id="UP000588098">
    <property type="component" value="Unassembled WGS sequence"/>
</dbReference>
<evidence type="ECO:0000313" key="1">
    <source>
        <dbReference type="EMBL" id="MBB5936043.1"/>
    </source>
</evidence>
<reference evidence="1 2" key="1">
    <citation type="submission" date="2020-08" db="EMBL/GenBank/DDBJ databases">
        <title>Genomic Encyclopedia of Type Strains, Phase III (KMG-III): the genomes of soil and plant-associated and newly described type strains.</title>
        <authorList>
            <person name="Whitman W."/>
        </authorList>
    </citation>
    <scope>NUCLEOTIDE SEQUENCE [LARGE SCALE GENOMIC DNA]</scope>
    <source>
        <strain evidence="1 2">CECT 8305</strain>
    </source>
</reference>
<evidence type="ECO:0000313" key="2">
    <source>
        <dbReference type="Proteomes" id="UP000588098"/>
    </source>
</evidence>
<accession>A0A7W9QA80</accession>
<keyword evidence="2" id="KW-1185">Reference proteome</keyword>
<organism evidence="1 2">
    <name type="scientific">Streptomyces zagrosensis</name>
    <dbReference type="NCBI Taxonomy" id="1042984"/>
    <lineage>
        <taxon>Bacteria</taxon>
        <taxon>Bacillati</taxon>
        <taxon>Actinomycetota</taxon>
        <taxon>Actinomycetes</taxon>
        <taxon>Kitasatosporales</taxon>
        <taxon>Streptomycetaceae</taxon>
        <taxon>Streptomyces</taxon>
    </lineage>
</organism>
<comment type="caution">
    <text evidence="1">The sequence shown here is derived from an EMBL/GenBank/DDBJ whole genome shotgun (WGS) entry which is preliminary data.</text>
</comment>
<protein>
    <submittedName>
        <fullName evidence="1">Uncharacterized protein</fullName>
    </submittedName>
</protein>
<proteinExistence type="predicted"/>
<name>A0A7W9QA80_9ACTN</name>